<protein>
    <submittedName>
        <fullName evidence="3">DNA mismatch repair protein MutT</fullName>
    </submittedName>
</protein>
<dbReference type="Proteomes" id="UP000031967">
    <property type="component" value="Unassembled WGS sequence"/>
</dbReference>
<evidence type="ECO:0000313" key="3">
    <source>
        <dbReference type="EMBL" id="KIL38784.1"/>
    </source>
</evidence>
<dbReference type="EMBL" id="JXAK01000051">
    <property type="protein sequence ID" value="KIL38784.1"/>
    <property type="molecule type" value="Genomic_DNA"/>
</dbReference>
<evidence type="ECO:0000256" key="1">
    <source>
        <dbReference type="ARBA" id="ARBA00005582"/>
    </source>
</evidence>
<sequence>MSKTIYANWGGHNVKLTWILSDTLPDITKVTSVHGYCFYQGKVLLVHVKGRGFDIPGGHVEQGESPEQAFHREAYEEGYVKGELRYLGMIEVSHEDNPLYQPGGKYPLVGYQLFYRMDIDQSLPFQRENESTSRIWVEPEEIAYVMNDHELSLLVLEEALKRG</sequence>
<organism evidence="3 4">
    <name type="scientific">Gordoniibacillus kamchatkensis</name>
    <dbReference type="NCBI Taxonomy" id="1590651"/>
    <lineage>
        <taxon>Bacteria</taxon>
        <taxon>Bacillati</taxon>
        <taxon>Bacillota</taxon>
        <taxon>Bacilli</taxon>
        <taxon>Bacillales</taxon>
        <taxon>Paenibacillaceae</taxon>
        <taxon>Gordoniibacillus</taxon>
    </lineage>
</organism>
<dbReference type="PANTHER" id="PTHR43736:SF1">
    <property type="entry name" value="DIHYDRONEOPTERIN TRIPHOSPHATE DIPHOSPHATASE"/>
    <property type="match status" value="1"/>
</dbReference>
<dbReference type="Gene3D" id="3.90.79.10">
    <property type="entry name" value="Nucleoside Triphosphate Pyrophosphohydrolase"/>
    <property type="match status" value="1"/>
</dbReference>
<comment type="similarity">
    <text evidence="1">Belongs to the Nudix hydrolase family.</text>
</comment>
<proteinExistence type="inferred from homology"/>
<reference evidence="3 4" key="1">
    <citation type="submission" date="2014-12" db="EMBL/GenBank/DDBJ databases">
        <title>Draft genome sequence of Paenibacillus kamchatkensis strain B-2647.</title>
        <authorList>
            <person name="Karlyshev A.V."/>
            <person name="Kudryashova E.B."/>
        </authorList>
    </citation>
    <scope>NUCLEOTIDE SEQUENCE [LARGE SCALE GENOMIC DNA]</scope>
    <source>
        <strain evidence="3 4">VKM B-2647</strain>
    </source>
</reference>
<name>A0ABR5ACL2_9BACL</name>
<comment type="caution">
    <text evidence="3">The sequence shown here is derived from an EMBL/GenBank/DDBJ whole genome shotgun (WGS) entry which is preliminary data.</text>
</comment>
<evidence type="ECO:0000313" key="4">
    <source>
        <dbReference type="Proteomes" id="UP000031967"/>
    </source>
</evidence>
<dbReference type="InterPro" id="IPR015797">
    <property type="entry name" value="NUDIX_hydrolase-like_dom_sf"/>
</dbReference>
<dbReference type="PROSITE" id="PS51462">
    <property type="entry name" value="NUDIX"/>
    <property type="match status" value="1"/>
</dbReference>
<dbReference type="PANTHER" id="PTHR43736">
    <property type="entry name" value="ADP-RIBOSE PYROPHOSPHATASE"/>
    <property type="match status" value="1"/>
</dbReference>
<keyword evidence="4" id="KW-1185">Reference proteome</keyword>
<dbReference type="RefSeq" id="WP_041050448.1">
    <property type="nucleotide sequence ID" value="NZ_JXAK01000051.1"/>
</dbReference>
<evidence type="ECO:0000259" key="2">
    <source>
        <dbReference type="PROSITE" id="PS51462"/>
    </source>
</evidence>
<accession>A0ABR5ACL2</accession>
<dbReference type="Pfam" id="PF00293">
    <property type="entry name" value="NUDIX"/>
    <property type="match status" value="1"/>
</dbReference>
<dbReference type="SUPFAM" id="SSF55811">
    <property type="entry name" value="Nudix"/>
    <property type="match status" value="1"/>
</dbReference>
<feature type="domain" description="Nudix hydrolase" evidence="2">
    <location>
        <begin position="28"/>
        <end position="161"/>
    </location>
</feature>
<dbReference type="InterPro" id="IPR000086">
    <property type="entry name" value="NUDIX_hydrolase_dom"/>
</dbReference>
<gene>
    <name evidence="3" type="ORF">SD70_24160</name>
</gene>